<sequence>MCWTLNRFNGRFRDRPNVEHTNFWVASPVLIEEGEYAGRATSQATRTVGTLLAATVVTAGNAAAPPGQVGRKEEKSEEKKATNGTIHLMLFCILTI</sequence>
<keyword evidence="2" id="KW-1185">Reference proteome</keyword>
<evidence type="ECO:0000313" key="2">
    <source>
        <dbReference type="Proteomes" id="UP001234178"/>
    </source>
</evidence>
<dbReference type="Proteomes" id="UP001234178">
    <property type="component" value="Unassembled WGS sequence"/>
</dbReference>
<gene>
    <name evidence="1" type="ORF">OUZ56_003798</name>
</gene>
<comment type="caution">
    <text evidence="1">The sequence shown here is derived from an EMBL/GenBank/DDBJ whole genome shotgun (WGS) entry which is preliminary data.</text>
</comment>
<name>A0ABQ9YMT3_9CRUS</name>
<proteinExistence type="predicted"/>
<evidence type="ECO:0000313" key="1">
    <source>
        <dbReference type="EMBL" id="KAK4001934.1"/>
    </source>
</evidence>
<dbReference type="EMBL" id="JAOYFB010000001">
    <property type="protein sequence ID" value="KAK4001934.1"/>
    <property type="molecule type" value="Genomic_DNA"/>
</dbReference>
<reference evidence="1 2" key="1">
    <citation type="journal article" date="2023" name="Nucleic Acids Res.">
        <title>The hologenome of Daphnia magna reveals possible DNA methylation and microbiome-mediated evolution of the host genome.</title>
        <authorList>
            <person name="Chaturvedi A."/>
            <person name="Li X."/>
            <person name="Dhandapani V."/>
            <person name="Marshall H."/>
            <person name="Kissane S."/>
            <person name="Cuenca-Cambronero M."/>
            <person name="Asole G."/>
            <person name="Calvet F."/>
            <person name="Ruiz-Romero M."/>
            <person name="Marangio P."/>
            <person name="Guigo R."/>
            <person name="Rago D."/>
            <person name="Mirbahai L."/>
            <person name="Eastwood N."/>
            <person name="Colbourne J.K."/>
            <person name="Zhou J."/>
            <person name="Mallon E."/>
            <person name="Orsini L."/>
        </authorList>
    </citation>
    <scope>NUCLEOTIDE SEQUENCE [LARGE SCALE GENOMIC DNA]</scope>
    <source>
        <strain evidence="1">LRV0_1</strain>
    </source>
</reference>
<organism evidence="1 2">
    <name type="scientific">Daphnia magna</name>
    <dbReference type="NCBI Taxonomy" id="35525"/>
    <lineage>
        <taxon>Eukaryota</taxon>
        <taxon>Metazoa</taxon>
        <taxon>Ecdysozoa</taxon>
        <taxon>Arthropoda</taxon>
        <taxon>Crustacea</taxon>
        <taxon>Branchiopoda</taxon>
        <taxon>Diplostraca</taxon>
        <taxon>Cladocera</taxon>
        <taxon>Anomopoda</taxon>
        <taxon>Daphniidae</taxon>
        <taxon>Daphnia</taxon>
    </lineage>
</organism>
<protein>
    <submittedName>
        <fullName evidence="1">Uncharacterized protein</fullName>
    </submittedName>
</protein>
<accession>A0ABQ9YMT3</accession>